<evidence type="ECO:0000313" key="1">
    <source>
        <dbReference type="EMBL" id="MDT0497584.1"/>
    </source>
</evidence>
<sequence>MPDPVVILAMPHCGAARVAAMLGMHTQAYALPELNLFMTDRLGDLLSTFRRSESRLEDGLLRLVAQLQFGGQTRNTVEQARQWLESRGQIPVATLTRELLQKVAPLHPVLPDTSAGWRPQELDALLERHPQARYIHLVRHPRAHGDAAIEALAGRLFIAPDWKDHFGGVSRVDPQLAWLRVQANLQGLAAMGEQRYHLLRLEDLRIDTQQTLANLCDWLGWSTDEAEIEAMQHPESSDYAGFGPDNAPFGAEPEVLERPRFIQDLEEVPPLSEPPPWRADARPFAVEVVALAQAFGYD</sequence>
<reference evidence="1 2" key="1">
    <citation type="submission" date="2023-09" db="EMBL/GenBank/DDBJ databases">
        <authorList>
            <person name="Rey-Velasco X."/>
        </authorList>
    </citation>
    <scope>NUCLEOTIDE SEQUENCE [LARGE SCALE GENOMIC DNA]</scope>
    <source>
        <strain evidence="1 2">W345</strain>
    </source>
</reference>
<accession>A0ABU2WI87</accession>
<dbReference type="SUPFAM" id="SSF52540">
    <property type="entry name" value="P-loop containing nucleoside triphosphate hydrolases"/>
    <property type="match status" value="1"/>
</dbReference>
<dbReference type="EMBL" id="JAVRIC010000011">
    <property type="protein sequence ID" value="MDT0497584.1"/>
    <property type="molecule type" value="Genomic_DNA"/>
</dbReference>
<dbReference type="InterPro" id="IPR027417">
    <property type="entry name" value="P-loop_NTPase"/>
</dbReference>
<proteinExistence type="predicted"/>
<gene>
    <name evidence="1" type="ORF">RM530_09440</name>
</gene>
<dbReference type="Gene3D" id="3.40.50.300">
    <property type="entry name" value="P-loop containing nucleotide triphosphate hydrolases"/>
    <property type="match status" value="1"/>
</dbReference>
<evidence type="ECO:0000313" key="2">
    <source>
        <dbReference type="Proteomes" id="UP001254608"/>
    </source>
</evidence>
<protein>
    <submittedName>
        <fullName evidence="1">Sulfotransferase</fullName>
    </submittedName>
</protein>
<keyword evidence="2" id="KW-1185">Reference proteome</keyword>
<dbReference type="RefSeq" id="WP_311364976.1">
    <property type="nucleotide sequence ID" value="NZ_JAVRIC010000011.1"/>
</dbReference>
<dbReference type="Pfam" id="PF13469">
    <property type="entry name" value="Sulfotransfer_3"/>
    <property type="match status" value="1"/>
</dbReference>
<name>A0ABU2WI87_9GAMM</name>
<comment type="caution">
    <text evidence="1">The sequence shown here is derived from an EMBL/GenBank/DDBJ whole genome shotgun (WGS) entry which is preliminary data.</text>
</comment>
<dbReference type="Proteomes" id="UP001254608">
    <property type="component" value="Unassembled WGS sequence"/>
</dbReference>
<organism evidence="1 2">
    <name type="scientific">Banduia mediterranea</name>
    <dbReference type="NCBI Taxonomy" id="3075609"/>
    <lineage>
        <taxon>Bacteria</taxon>
        <taxon>Pseudomonadati</taxon>
        <taxon>Pseudomonadota</taxon>
        <taxon>Gammaproteobacteria</taxon>
        <taxon>Nevskiales</taxon>
        <taxon>Algiphilaceae</taxon>
        <taxon>Banduia</taxon>
    </lineage>
</organism>